<feature type="domain" description="GST N-terminal" evidence="3">
    <location>
        <begin position="4"/>
        <end position="90"/>
    </location>
</feature>
<evidence type="ECO:0000313" key="6">
    <source>
        <dbReference type="Proteomes" id="UP000005446"/>
    </source>
</evidence>
<dbReference type="PROSITE" id="PS50405">
    <property type="entry name" value="GST_CTER"/>
    <property type="match status" value="1"/>
</dbReference>
<dbReference type="InterPro" id="IPR040079">
    <property type="entry name" value="Glutathione_S-Trfase"/>
</dbReference>
<comment type="caution">
    <text evidence="5">The sequence shown here is derived from an EMBL/GenBank/DDBJ whole genome shotgun (WGS) entry which is preliminary data.</text>
</comment>
<accession>H0EYA0</accession>
<dbReference type="CDD" id="cd03048">
    <property type="entry name" value="GST_N_Ure2p_like"/>
    <property type="match status" value="1"/>
</dbReference>
<organism evidence="5 6">
    <name type="scientific">Glarea lozoyensis (strain ATCC 74030 / MF5533)</name>
    <dbReference type="NCBI Taxonomy" id="1104152"/>
    <lineage>
        <taxon>Eukaryota</taxon>
        <taxon>Fungi</taxon>
        <taxon>Dikarya</taxon>
        <taxon>Ascomycota</taxon>
        <taxon>Pezizomycotina</taxon>
        <taxon>Leotiomycetes</taxon>
        <taxon>Helotiales</taxon>
        <taxon>Helotiaceae</taxon>
        <taxon>Glarea</taxon>
    </lineage>
</organism>
<dbReference type="InParanoid" id="H0EYA0"/>
<dbReference type="Gene3D" id="1.20.1050.10">
    <property type="match status" value="1"/>
</dbReference>
<dbReference type="InterPro" id="IPR004045">
    <property type="entry name" value="Glutathione_S-Trfase_N"/>
</dbReference>
<dbReference type="PANTHER" id="PTHR44051:SF8">
    <property type="entry name" value="GLUTATHIONE S-TRANSFERASE GSTA"/>
    <property type="match status" value="1"/>
</dbReference>
<dbReference type="FunFam" id="3.40.30.10:FF:000172">
    <property type="entry name" value="Glutathione S-transferase GstA"/>
    <property type="match status" value="1"/>
</dbReference>
<dbReference type="HOGENOM" id="CLU_011226_14_0_1"/>
<dbReference type="PROSITE" id="PS50404">
    <property type="entry name" value="GST_NTER"/>
    <property type="match status" value="1"/>
</dbReference>
<dbReference type="InterPro" id="IPR004046">
    <property type="entry name" value="GST_C"/>
</dbReference>
<dbReference type="Gene3D" id="3.40.30.10">
    <property type="entry name" value="Glutaredoxin"/>
    <property type="match status" value="1"/>
</dbReference>
<dbReference type="SUPFAM" id="SSF52833">
    <property type="entry name" value="Thioredoxin-like"/>
    <property type="match status" value="1"/>
</dbReference>
<reference evidence="5 6" key="1">
    <citation type="journal article" date="2012" name="Eukaryot. Cell">
        <title>Genome sequence of the fungus Glarea lozoyensis: the first genome sequence of a species from the Helotiaceae family.</title>
        <authorList>
            <person name="Youssar L."/>
            <person name="Gruening B.A."/>
            <person name="Erxleben A."/>
            <person name="Guenther S."/>
            <person name="Huettel W."/>
        </authorList>
    </citation>
    <scope>NUCLEOTIDE SEQUENCE [LARGE SCALE GENOMIC DNA]</scope>
    <source>
        <strain evidence="6">ATCC 74030 / MF5533</strain>
    </source>
</reference>
<dbReference type="Pfam" id="PF02798">
    <property type="entry name" value="GST_N"/>
    <property type="match status" value="1"/>
</dbReference>
<dbReference type="InterPro" id="IPR010987">
    <property type="entry name" value="Glutathione-S-Trfase_C-like"/>
</dbReference>
<sequence>MARTPDIHLYTTQTPNGIKISITLEELGLPYKVTKIDITKDTQKEPWFLAINPNGRIPALTDTFKDGKQINLFESGGIQQYLVDEYDTDYKISYPKGTREYYEMINWLFFLNAGVGPMQGQANHFSRYAPEHIEYGVKRYTNETRRLYGVLNTHLEKSTSGYLVGDKCTIADIAHWGWVASAGWAGVEINEFPALKKWEEQMAARPALEKGRHVPSPHTIKETLKDPEKMKAIAESSKAWIQSGMAADAKKK</sequence>
<evidence type="ECO:0000256" key="2">
    <source>
        <dbReference type="RuleBase" id="RU003494"/>
    </source>
</evidence>
<dbReference type="SFLD" id="SFLDG00358">
    <property type="entry name" value="Main_(cytGST)"/>
    <property type="match status" value="1"/>
</dbReference>
<dbReference type="AlphaFoldDB" id="H0EYA0"/>
<dbReference type="InterPro" id="IPR036282">
    <property type="entry name" value="Glutathione-S-Trfase_C_sf"/>
</dbReference>
<dbReference type="OrthoDB" id="422574at2759"/>
<keyword evidence="6" id="KW-1185">Reference proteome</keyword>
<dbReference type="SFLD" id="SFLDG01151">
    <property type="entry name" value="Main.2:_Nu-like"/>
    <property type="match status" value="1"/>
</dbReference>
<gene>
    <name evidence="5" type="ORF">M7I_7799</name>
</gene>
<dbReference type="InterPro" id="IPR036249">
    <property type="entry name" value="Thioredoxin-like_sf"/>
</dbReference>
<evidence type="ECO:0000259" key="3">
    <source>
        <dbReference type="PROSITE" id="PS50404"/>
    </source>
</evidence>
<comment type="similarity">
    <text evidence="1 2">Belongs to the GST superfamily.</text>
</comment>
<dbReference type="Proteomes" id="UP000005446">
    <property type="component" value="Unassembled WGS sequence"/>
</dbReference>
<protein>
    <submittedName>
        <fullName evidence="5">Putative disulfide bond reductase yfcG</fullName>
    </submittedName>
</protein>
<dbReference type="EMBL" id="AGUE01000248">
    <property type="protein sequence ID" value="EHK96470.1"/>
    <property type="molecule type" value="Genomic_DNA"/>
</dbReference>
<dbReference type="CDD" id="cd10291">
    <property type="entry name" value="GST_C_YfcG_like"/>
    <property type="match status" value="1"/>
</dbReference>
<name>H0EYA0_GLAL7</name>
<evidence type="ECO:0000313" key="5">
    <source>
        <dbReference type="EMBL" id="EHK96470.1"/>
    </source>
</evidence>
<evidence type="ECO:0000256" key="1">
    <source>
        <dbReference type="ARBA" id="ARBA00007409"/>
    </source>
</evidence>
<dbReference type="SUPFAM" id="SSF47616">
    <property type="entry name" value="GST C-terminal domain-like"/>
    <property type="match status" value="1"/>
</dbReference>
<proteinExistence type="inferred from homology"/>
<dbReference type="PANTHER" id="PTHR44051">
    <property type="entry name" value="GLUTATHIONE S-TRANSFERASE-RELATED"/>
    <property type="match status" value="1"/>
</dbReference>
<evidence type="ECO:0000259" key="4">
    <source>
        <dbReference type="PROSITE" id="PS50405"/>
    </source>
</evidence>
<dbReference type="Pfam" id="PF00043">
    <property type="entry name" value="GST_C"/>
    <property type="match status" value="1"/>
</dbReference>
<feature type="domain" description="GST C-terminal" evidence="4">
    <location>
        <begin position="97"/>
        <end position="233"/>
    </location>
</feature>
<dbReference type="SFLD" id="SFLDS00019">
    <property type="entry name" value="Glutathione_Transferase_(cytos"/>
    <property type="match status" value="1"/>
</dbReference>